<sequence length="340" mass="37883">MEKAGKELTPKSDGKKISQHITGGFPSFTNTETITKRKKDSERDGSPQNKRSRPDDTPINQSKVKKALSENGYQILEEEEVEGWTRIDPLKPSLCRAKSRNGDVVVVKLLKKNSVELDVLRSLNHNKSEASHVVELLDSLHLDIGTVIILPLASPLRCTDSSSAHCLIYQLIEAVSFIHGHGVAHLDLKPSNILVSHAHGLPYLVVIDFSVSVFASSPDFQIEGFVGTPHWTAPEIGTFDGPPQTYSPIRADLWSCGNMMKYIADQASIRDPQLLQLAEELLSSDPLKRPLLGKESNTFHTPQPKRKCFTPDHFQGTVQKRHCAFHCENRHWEQGVSLYG</sequence>
<keyword evidence="4" id="KW-0547">Nucleotide-binding</keyword>
<feature type="region of interest" description="Disordered" evidence="9">
    <location>
        <begin position="1"/>
        <end position="61"/>
    </location>
</feature>
<dbReference type="Gene3D" id="1.10.510.10">
    <property type="entry name" value="Transferase(Phosphotransferase) domain 1"/>
    <property type="match status" value="1"/>
</dbReference>
<reference evidence="11 12" key="1">
    <citation type="submission" date="2018-06" db="EMBL/GenBank/DDBJ databases">
        <title>A transcriptomic atlas of mushroom development highlights an independent origin of complex multicellularity.</title>
        <authorList>
            <consortium name="DOE Joint Genome Institute"/>
            <person name="Krizsan K."/>
            <person name="Almasi E."/>
            <person name="Merenyi Z."/>
            <person name="Sahu N."/>
            <person name="Viragh M."/>
            <person name="Koszo T."/>
            <person name="Mondo S."/>
            <person name="Kiss B."/>
            <person name="Balint B."/>
            <person name="Kues U."/>
            <person name="Barry K."/>
            <person name="Hegedus J.C."/>
            <person name="Henrissat B."/>
            <person name="Johnson J."/>
            <person name="Lipzen A."/>
            <person name="Ohm R."/>
            <person name="Nagy I."/>
            <person name="Pangilinan J."/>
            <person name="Yan J."/>
            <person name="Xiong Y."/>
            <person name="Grigoriev I.V."/>
            <person name="Hibbett D.S."/>
            <person name="Nagy L.G."/>
        </authorList>
    </citation>
    <scope>NUCLEOTIDE SEQUENCE [LARGE SCALE GENOMIC DNA]</scope>
    <source>
        <strain evidence="11 12">SZMC22713</strain>
    </source>
</reference>
<keyword evidence="3" id="KW-0808">Transferase</keyword>
<evidence type="ECO:0000259" key="10">
    <source>
        <dbReference type="PROSITE" id="PS50011"/>
    </source>
</evidence>
<evidence type="ECO:0000256" key="4">
    <source>
        <dbReference type="ARBA" id="ARBA00022741"/>
    </source>
</evidence>
<evidence type="ECO:0000256" key="6">
    <source>
        <dbReference type="ARBA" id="ARBA00022840"/>
    </source>
</evidence>
<feature type="domain" description="Protein kinase" evidence="10">
    <location>
        <begin position="62"/>
        <end position="340"/>
    </location>
</feature>
<dbReference type="OrthoDB" id="4062651at2759"/>
<dbReference type="SMART" id="SM00220">
    <property type="entry name" value="S_TKc"/>
    <property type="match status" value="1"/>
</dbReference>
<comment type="catalytic activity">
    <reaction evidence="8">
        <text>L-seryl-[protein] + ATP = O-phospho-L-seryl-[protein] + ADP + H(+)</text>
        <dbReference type="Rhea" id="RHEA:17989"/>
        <dbReference type="Rhea" id="RHEA-COMP:9863"/>
        <dbReference type="Rhea" id="RHEA-COMP:11604"/>
        <dbReference type="ChEBI" id="CHEBI:15378"/>
        <dbReference type="ChEBI" id="CHEBI:29999"/>
        <dbReference type="ChEBI" id="CHEBI:30616"/>
        <dbReference type="ChEBI" id="CHEBI:83421"/>
        <dbReference type="ChEBI" id="CHEBI:456216"/>
        <dbReference type="EC" id="2.7.11.1"/>
    </reaction>
</comment>
<feature type="compositionally biased region" description="Basic and acidic residues" evidence="9">
    <location>
        <begin position="1"/>
        <end position="16"/>
    </location>
</feature>
<dbReference type="AlphaFoldDB" id="A0A4Y7QK06"/>
<evidence type="ECO:0000256" key="8">
    <source>
        <dbReference type="ARBA" id="ARBA00048679"/>
    </source>
</evidence>
<dbReference type="GO" id="GO:0007165">
    <property type="term" value="P:signal transduction"/>
    <property type="evidence" value="ECO:0007669"/>
    <property type="project" value="TreeGrafter"/>
</dbReference>
<dbReference type="PROSITE" id="PS00108">
    <property type="entry name" value="PROTEIN_KINASE_ST"/>
    <property type="match status" value="1"/>
</dbReference>
<keyword evidence="5 11" id="KW-0418">Kinase</keyword>
<dbReference type="InterPro" id="IPR011009">
    <property type="entry name" value="Kinase-like_dom_sf"/>
</dbReference>
<evidence type="ECO:0000256" key="1">
    <source>
        <dbReference type="ARBA" id="ARBA00012513"/>
    </source>
</evidence>
<comment type="catalytic activity">
    <reaction evidence="7">
        <text>L-threonyl-[protein] + ATP = O-phospho-L-threonyl-[protein] + ADP + H(+)</text>
        <dbReference type="Rhea" id="RHEA:46608"/>
        <dbReference type="Rhea" id="RHEA-COMP:11060"/>
        <dbReference type="Rhea" id="RHEA-COMP:11605"/>
        <dbReference type="ChEBI" id="CHEBI:15378"/>
        <dbReference type="ChEBI" id="CHEBI:30013"/>
        <dbReference type="ChEBI" id="CHEBI:30616"/>
        <dbReference type="ChEBI" id="CHEBI:61977"/>
        <dbReference type="ChEBI" id="CHEBI:456216"/>
        <dbReference type="EC" id="2.7.11.1"/>
    </reaction>
</comment>
<evidence type="ECO:0000256" key="5">
    <source>
        <dbReference type="ARBA" id="ARBA00022777"/>
    </source>
</evidence>
<dbReference type="EC" id="2.7.11.1" evidence="1"/>
<dbReference type="VEuPathDB" id="FungiDB:BD410DRAFT_781554"/>
<keyword evidence="6" id="KW-0067">ATP-binding</keyword>
<accession>A0A4Y7QK06</accession>
<evidence type="ECO:0000256" key="3">
    <source>
        <dbReference type="ARBA" id="ARBA00022679"/>
    </source>
</evidence>
<dbReference type="EMBL" id="ML170158">
    <property type="protein sequence ID" value="TDL27686.1"/>
    <property type="molecule type" value="Genomic_DNA"/>
</dbReference>
<dbReference type="InterPro" id="IPR008271">
    <property type="entry name" value="Ser/Thr_kinase_AS"/>
</dbReference>
<dbReference type="PROSITE" id="PS50011">
    <property type="entry name" value="PROTEIN_KINASE_DOM"/>
    <property type="match status" value="1"/>
</dbReference>
<keyword evidence="12" id="KW-1185">Reference proteome</keyword>
<dbReference type="PANTHER" id="PTHR43895:SF32">
    <property type="entry name" value="SERINE_THREONINE-PROTEIN KINASE CHK1"/>
    <property type="match status" value="1"/>
</dbReference>
<dbReference type="Proteomes" id="UP000294933">
    <property type="component" value="Unassembled WGS sequence"/>
</dbReference>
<dbReference type="GO" id="GO:0005524">
    <property type="term" value="F:ATP binding"/>
    <property type="evidence" value="ECO:0007669"/>
    <property type="project" value="UniProtKB-KW"/>
</dbReference>
<evidence type="ECO:0000256" key="9">
    <source>
        <dbReference type="SAM" id="MobiDB-lite"/>
    </source>
</evidence>
<evidence type="ECO:0000313" key="12">
    <source>
        <dbReference type="Proteomes" id="UP000294933"/>
    </source>
</evidence>
<protein>
    <recommendedName>
        <fullName evidence="1">non-specific serine/threonine protein kinase</fullName>
        <ecNumber evidence="1">2.7.11.1</ecNumber>
    </recommendedName>
</protein>
<keyword evidence="2" id="KW-0723">Serine/threonine-protein kinase</keyword>
<proteinExistence type="predicted"/>
<name>A0A4Y7QK06_9AGAM</name>
<dbReference type="PANTHER" id="PTHR43895">
    <property type="entry name" value="CALCIUM/CALMODULIN-DEPENDENT PROTEIN KINASE KINASE-RELATED"/>
    <property type="match status" value="1"/>
</dbReference>
<evidence type="ECO:0000256" key="2">
    <source>
        <dbReference type="ARBA" id="ARBA00022527"/>
    </source>
</evidence>
<dbReference type="STRING" id="50990.A0A4Y7QK06"/>
<organism evidence="11 12">
    <name type="scientific">Rickenella mellea</name>
    <dbReference type="NCBI Taxonomy" id="50990"/>
    <lineage>
        <taxon>Eukaryota</taxon>
        <taxon>Fungi</taxon>
        <taxon>Dikarya</taxon>
        <taxon>Basidiomycota</taxon>
        <taxon>Agaricomycotina</taxon>
        <taxon>Agaricomycetes</taxon>
        <taxon>Hymenochaetales</taxon>
        <taxon>Rickenellaceae</taxon>
        <taxon>Rickenella</taxon>
    </lineage>
</organism>
<gene>
    <name evidence="11" type="ORF">BD410DRAFT_781554</name>
</gene>
<dbReference type="GO" id="GO:0004674">
    <property type="term" value="F:protein serine/threonine kinase activity"/>
    <property type="evidence" value="ECO:0007669"/>
    <property type="project" value="UniProtKB-KW"/>
</dbReference>
<dbReference type="Pfam" id="PF00069">
    <property type="entry name" value="Pkinase"/>
    <property type="match status" value="1"/>
</dbReference>
<evidence type="ECO:0000313" key="11">
    <source>
        <dbReference type="EMBL" id="TDL27686.1"/>
    </source>
</evidence>
<dbReference type="SUPFAM" id="SSF56112">
    <property type="entry name" value="Protein kinase-like (PK-like)"/>
    <property type="match status" value="1"/>
</dbReference>
<evidence type="ECO:0000256" key="7">
    <source>
        <dbReference type="ARBA" id="ARBA00047899"/>
    </source>
</evidence>
<dbReference type="InterPro" id="IPR000719">
    <property type="entry name" value="Prot_kinase_dom"/>
</dbReference>